<comment type="caution">
    <text evidence="4">The sequence shown here is derived from an EMBL/GenBank/DDBJ whole genome shotgun (WGS) entry which is preliminary data.</text>
</comment>
<gene>
    <name evidence="4" type="ORF">ACFS7Z_16840</name>
</gene>
<dbReference type="PANTHER" id="PTHR38593:SF1">
    <property type="entry name" value="BLR2558 PROTEIN"/>
    <property type="match status" value="1"/>
</dbReference>
<name>A0ABW6BWU5_9BACT</name>
<evidence type="ECO:0000256" key="1">
    <source>
        <dbReference type="SAM" id="MobiDB-lite"/>
    </source>
</evidence>
<protein>
    <submittedName>
        <fullName evidence="4">DUF4142 domain-containing protein</fullName>
    </submittedName>
</protein>
<reference evidence="5" key="1">
    <citation type="journal article" date="2019" name="Int. J. Syst. Evol. Microbiol.">
        <title>The Global Catalogue of Microorganisms (GCM) 10K type strain sequencing project: providing services to taxonomists for standard genome sequencing and annotation.</title>
        <authorList>
            <consortium name="The Broad Institute Genomics Platform"/>
            <consortium name="The Broad Institute Genome Sequencing Center for Infectious Disease"/>
            <person name="Wu L."/>
            <person name="Ma J."/>
        </authorList>
    </citation>
    <scope>NUCLEOTIDE SEQUENCE [LARGE SCALE GENOMIC DNA]</scope>
    <source>
        <strain evidence="5">KCTC 23984</strain>
    </source>
</reference>
<feature type="chain" id="PRO_5047463383" evidence="2">
    <location>
        <begin position="19"/>
        <end position="213"/>
    </location>
</feature>
<dbReference type="RefSeq" id="WP_377487044.1">
    <property type="nucleotide sequence ID" value="NZ_JBHUOX010000013.1"/>
</dbReference>
<dbReference type="Pfam" id="PF13628">
    <property type="entry name" value="DUF4142"/>
    <property type="match status" value="1"/>
</dbReference>
<proteinExistence type="predicted"/>
<keyword evidence="2" id="KW-0732">Signal</keyword>
<dbReference type="EMBL" id="JBHUOX010000013">
    <property type="protein sequence ID" value="MFD3002041.1"/>
    <property type="molecule type" value="Genomic_DNA"/>
</dbReference>
<evidence type="ECO:0000256" key="2">
    <source>
        <dbReference type="SAM" id="SignalP"/>
    </source>
</evidence>
<dbReference type="PANTHER" id="PTHR38593">
    <property type="entry name" value="BLR2558 PROTEIN"/>
    <property type="match status" value="1"/>
</dbReference>
<sequence length="213" mass="23971">MRKMKIAAAFLAGMLAFASCGDSGTNEQETDITGTPTVAGIDSTLTQDRQDLMAFAARNNMLQIELGRLATQQGTTDPIKQYGQQLVDWYTTKQQELQELAQQYNLTLPQQMEEDQLQHVEELRGTQASEFNNKYWEELADAQENAIDEFDSSLKDVEEAEASAFSLWARNTRKELQAQMEQAKTQDFMQEYDRPAGVRANPDESSGARIGDQ</sequence>
<feature type="domain" description="DUF4142" evidence="3">
    <location>
        <begin position="49"/>
        <end position="184"/>
    </location>
</feature>
<evidence type="ECO:0000259" key="3">
    <source>
        <dbReference type="Pfam" id="PF13628"/>
    </source>
</evidence>
<accession>A0ABW6BWU5</accession>
<dbReference type="InterPro" id="IPR025419">
    <property type="entry name" value="DUF4142"/>
</dbReference>
<dbReference type="PROSITE" id="PS51257">
    <property type="entry name" value="PROKAR_LIPOPROTEIN"/>
    <property type="match status" value="1"/>
</dbReference>
<evidence type="ECO:0000313" key="4">
    <source>
        <dbReference type="EMBL" id="MFD3002041.1"/>
    </source>
</evidence>
<dbReference type="Proteomes" id="UP001597641">
    <property type="component" value="Unassembled WGS sequence"/>
</dbReference>
<keyword evidence="5" id="KW-1185">Reference proteome</keyword>
<feature type="signal peptide" evidence="2">
    <location>
        <begin position="1"/>
        <end position="18"/>
    </location>
</feature>
<feature type="region of interest" description="Disordered" evidence="1">
    <location>
        <begin position="181"/>
        <end position="213"/>
    </location>
</feature>
<evidence type="ECO:0000313" key="5">
    <source>
        <dbReference type="Proteomes" id="UP001597641"/>
    </source>
</evidence>
<organism evidence="4 5">
    <name type="scientific">Pontibacter toksunensis</name>
    <dbReference type="NCBI Taxonomy" id="1332631"/>
    <lineage>
        <taxon>Bacteria</taxon>
        <taxon>Pseudomonadati</taxon>
        <taxon>Bacteroidota</taxon>
        <taxon>Cytophagia</taxon>
        <taxon>Cytophagales</taxon>
        <taxon>Hymenobacteraceae</taxon>
        <taxon>Pontibacter</taxon>
    </lineage>
</organism>